<dbReference type="InterPro" id="IPR013693">
    <property type="entry name" value="SpoIID/LytB_N"/>
</dbReference>
<keyword evidence="3" id="KW-1185">Reference proteome</keyword>
<evidence type="ECO:0000313" key="2">
    <source>
        <dbReference type="EMBL" id="ADU32281.1"/>
    </source>
</evidence>
<protein>
    <submittedName>
        <fullName evidence="2">Stage II sporulation protein D</fullName>
    </submittedName>
</protein>
<dbReference type="InterPro" id="IPR013486">
    <property type="entry name" value="SpoIID/LytB"/>
</dbReference>
<dbReference type="GO" id="GO:0030435">
    <property type="term" value="P:sporulation resulting in formation of a cellular spore"/>
    <property type="evidence" value="ECO:0007669"/>
    <property type="project" value="InterPro"/>
</dbReference>
<dbReference type="NCBIfam" id="TIGR02669">
    <property type="entry name" value="SpoIID_LytB"/>
    <property type="match status" value="1"/>
</dbReference>
<dbReference type="InterPro" id="IPR014225">
    <property type="entry name" value="Spore_II_D_firmicutes"/>
</dbReference>
<dbReference type="STRING" id="649639.Bcell_4051"/>
<dbReference type="PANTHER" id="PTHR30032">
    <property type="entry name" value="N-ACETYLMURAMOYL-L-ALANINE AMIDASE-RELATED"/>
    <property type="match status" value="1"/>
</dbReference>
<evidence type="ECO:0000313" key="3">
    <source>
        <dbReference type="Proteomes" id="UP000001401"/>
    </source>
</evidence>
<dbReference type="GO" id="GO:0030288">
    <property type="term" value="C:outer membrane-bounded periplasmic space"/>
    <property type="evidence" value="ECO:0007669"/>
    <property type="project" value="TreeGrafter"/>
</dbReference>
<dbReference type="KEGG" id="bco:Bcell_4051"/>
<dbReference type="PANTHER" id="PTHR30032:SF4">
    <property type="entry name" value="AMIDASE ENHANCER"/>
    <property type="match status" value="1"/>
</dbReference>
<dbReference type="RefSeq" id="WP_013490607.1">
    <property type="nucleotide sequence ID" value="NC_014829.1"/>
</dbReference>
<dbReference type="HOGENOM" id="CLU_021203_1_1_9"/>
<dbReference type="OrthoDB" id="9794671at2"/>
<feature type="domain" description="Sporulation stage II protein D amidase enhancer LytB N-terminal" evidence="1">
    <location>
        <begin position="61"/>
        <end position="167"/>
    </location>
</feature>
<reference evidence="2" key="1">
    <citation type="submission" date="2010-12" db="EMBL/GenBank/DDBJ databases">
        <title>Complete sequence of Bacillus cellulosilyticus DSM 2522.</title>
        <authorList>
            <consortium name="US DOE Joint Genome Institute"/>
            <person name="Lucas S."/>
            <person name="Copeland A."/>
            <person name="Lapidus A."/>
            <person name="Cheng J.-F."/>
            <person name="Bruce D."/>
            <person name="Goodwin L."/>
            <person name="Pitluck S."/>
            <person name="Chertkov O."/>
            <person name="Detter J.C."/>
            <person name="Han C."/>
            <person name="Tapia R."/>
            <person name="Land M."/>
            <person name="Hauser L."/>
            <person name="Jeffries C."/>
            <person name="Kyrpides N."/>
            <person name="Ivanova N."/>
            <person name="Mikhailova N."/>
            <person name="Brumm P."/>
            <person name="Mead D."/>
            <person name="Woyke T."/>
        </authorList>
    </citation>
    <scope>NUCLEOTIDE SEQUENCE [LARGE SCALE GENOMIC DNA]</scope>
    <source>
        <strain evidence="2">DSM 2522</strain>
    </source>
</reference>
<organism evidence="2 3">
    <name type="scientific">Evansella cellulosilytica (strain ATCC 21833 / DSM 2522 / FERM P-1141 / JCM 9156 / N-4)</name>
    <name type="common">Bacillus cellulosilyticus</name>
    <dbReference type="NCBI Taxonomy" id="649639"/>
    <lineage>
        <taxon>Bacteria</taxon>
        <taxon>Bacillati</taxon>
        <taxon>Bacillota</taxon>
        <taxon>Bacilli</taxon>
        <taxon>Bacillales</taxon>
        <taxon>Bacillaceae</taxon>
        <taxon>Evansella</taxon>
    </lineage>
</organism>
<proteinExistence type="predicted"/>
<dbReference type="NCBIfam" id="TIGR02870">
    <property type="entry name" value="spore_II_D"/>
    <property type="match status" value="1"/>
</dbReference>
<dbReference type="eggNOG" id="COG2385">
    <property type="taxonomic scope" value="Bacteria"/>
</dbReference>
<dbReference type="Pfam" id="PF08486">
    <property type="entry name" value="SpoIID"/>
    <property type="match status" value="1"/>
</dbReference>
<dbReference type="AlphaFoldDB" id="E6TX86"/>
<gene>
    <name evidence="2" type="ordered locus">Bcell_4051</name>
</gene>
<name>E6TX86_EVAC2</name>
<dbReference type="Proteomes" id="UP000001401">
    <property type="component" value="Chromosome"/>
</dbReference>
<dbReference type="InterPro" id="IPR051922">
    <property type="entry name" value="Bact_Sporulation_Assoc"/>
</dbReference>
<evidence type="ECO:0000259" key="1">
    <source>
        <dbReference type="Pfam" id="PF08486"/>
    </source>
</evidence>
<accession>E6TX86</accession>
<sequence length="345" mass="38504">MKKIMGVGLIFVAVVLVIPSLLVLGFSEEEPGFSSNHQGNEKAEKAMIQMLEEEETIAVYRTATSTVEEVPLEDYIVGVVAAEMPAEFELEALKAQALTARTYIINFMSLALDNDMRVPAGADIKDTVEHQVYYNDEELRERWENYDWKIARIKQAVYETSGQIITHNGSPITATFFSTSNGYTENSEEYWSDEIAYLRGVESPWDVHSPRYEDEVHMTVAEFEEKLGVSIGEGSPAEIVSRSSGGRVAEVNIGGKTFTGREVREEYLDLRSSDFTIERNGDTIIIKTTGYGHGVGMSQYGANGMAQEGYSYEDIIHHYYHSVEIEDAGKVLGSISAQKNRNENS</sequence>
<dbReference type="EMBL" id="CP002394">
    <property type="protein sequence ID" value="ADU32281.1"/>
    <property type="molecule type" value="Genomic_DNA"/>
</dbReference>